<evidence type="ECO:0000313" key="1">
    <source>
        <dbReference type="EMBL" id="GMF23527.1"/>
    </source>
</evidence>
<evidence type="ECO:0000313" key="2">
    <source>
        <dbReference type="Proteomes" id="UP001165083"/>
    </source>
</evidence>
<gene>
    <name evidence="1" type="ORF">Plil01_000951100</name>
</gene>
<reference evidence="1" key="1">
    <citation type="submission" date="2023-04" db="EMBL/GenBank/DDBJ databases">
        <title>Phytophthora lilii NBRC 32176.</title>
        <authorList>
            <person name="Ichikawa N."/>
            <person name="Sato H."/>
            <person name="Tonouchi N."/>
        </authorList>
    </citation>
    <scope>NUCLEOTIDE SEQUENCE</scope>
    <source>
        <strain evidence="1">NBRC 32176</strain>
    </source>
</reference>
<dbReference type="AlphaFoldDB" id="A0A9W6WZ44"/>
<dbReference type="Proteomes" id="UP001165083">
    <property type="component" value="Unassembled WGS sequence"/>
</dbReference>
<protein>
    <submittedName>
        <fullName evidence="1">Unnamed protein product</fullName>
    </submittedName>
</protein>
<proteinExistence type="predicted"/>
<comment type="caution">
    <text evidence="1">The sequence shown here is derived from an EMBL/GenBank/DDBJ whole genome shotgun (WGS) entry which is preliminary data.</text>
</comment>
<sequence>MSFATNNDQTLYEEIRAASIEFACVTHGPVICEHQEADQMVQTIKTACIAGTNNPDYQLTSVLGCPHSYFVLSHGICMIVFLAPTVAARSPNLSTQTISDFGAKARDTQNQVKPSGVVLALEQTRKTDRFLQSLSRRASAGVKGN</sequence>
<accession>A0A9W6WZ44</accession>
<organism evidence="1 2">
    <name type="scientific">Phytophthora lilii</name>
    <dbReference type="NCBI Taxonomy" id="2077276"/>
    <lineage>
        <taxon>Eukaryota</taxon>
        <taxon>Sar</taxon>
        <taxon>Stramenopiles</taxon>
        <taxon>Oomycota</taxon>
        <taxon>Peronosporomycetes</taxon>
        <taxon>Peronosporales</taxon>
        <taxon>Peronosporaceae</taxon>
        <taxon>Phytophthora</taxon>
    </lineage>
</organism>
<keyword evidence="2" id="KW-1185">Reference proteome</keyword>
<dbReference type="EMBL" id="BSXW01000479">
    <property type="protein sequence ID" value="GMF23527.1"/>
    <property type="molecule type" value="Genomic_DNA"/>
</dbReference>
<name>A0A9W6WZ44_9STRA</name>
<dbReference type="OrthoDB" id="126712at2759"/>